<dbReference type="InterPro" id="IPR049453">
    <property type="entry name" value="Memb_transporter_dom"/>
</dbReference>
<dbReference type="OrthoDB" id="5176502at2"/>
<dbReference type="Pfam" id="PF13515">
    <property type="entry name" value="FUSC_2"/>
    <property type="match status" value="1"/>
</dbReference>
<feature type="transmembrane region" description="Helical" evidence="7">
    <location>
        <begin position="15"/>
        <end position="36"/>
    </location>
</feature>
<dbReference type="AlphaFoldDB" id="A0A3Q9IZD3"/>
<reference evidence="9 10" key="1">
    <citation type="submission" date="2018-08" db="EMBL/GenBank/DDBJ databases">
        <title>Microbacterium lemovicicum sp. nov., a bacterium isolated from a natural uranium-rich soil.</title>
        <authorList>
            <person name="ORTET P."/>
        </authorList>
    </citation>
    <scope>NUCLEOTIDE SEQUENCE [LARGE SCALE GENOMIC DNA]</scope>
    <source>
        <strain evidence="9 10">Viu22</strain>
    </source>
</reference>
<proteinExistence type="inferred from homology"/>
<keyword evidence="3 7" id="KW-0812">Transmembrane</keyword>
<dbReference type="GO" id="GO:0005886">
    <property type="term" value="C:plasma membrane"/>
    <property type="evidence" value="ECO:0007669"/>
    <property type="project" value="UniProtKB-SubCell"/>
</dbReference>
<keyword evidence="10" id="KW-1185">Reference proteome</keyword>
<feature type="transmembrane region" description="Helical" evidence="7">
    <location>
        <begin position="115"/>
        <end position="134"/>
    </location>
</feature>
<gene>
    <name evidence="9" type="ORF">CVS47_01209</name>
</gene>
<feature type="domain" description="Integral membrane bound transporter" evidence="8">
    <location>
        <begin position="29"/>
        <end position="150"/>
    </location>
</feature>
<accession>A0A3Q9IZD3</accession>
<dbReference type="KEGG" id="mlv:CVS47_01209"/>
<sequence>MRIPVSLRAPQRTPFLLVAKSGLAAVAAWLVAGWAVQGPPPVFAAIAALLVVQPSLNQSFGKAIERSVGVIIGVLIATLLGVFLGGGTPIVLLAIVSALLIAWALRMTSGTTNQVAISAMLVLALAAATPGYAVDRILETVIGAVIGILVNIALVPPVAMRPAREAVDRLLEEIASSLERLADALDTARTPAELQGLLIEARLMRPMRDAAEAAIATSEESLALNPRGRGHRQELADLAALLDRFGPIVTQVIGMTRAVADLYDDGISEEPAVRAIAEQLRRAAHDARRELSRTLPREEPVVPADEPAALTAPLNVSAPSRRHWMLVGSLLVDLRRVHEALGEQEEPPATTGVRSIRRR</sequence>
<protein>
    <recommendedName>
        <fullName evidence="8">Integral membrane bound transporter domain-containing protein</fullName>
    </recommendedName>
</protein>
<evidence type="ECO:0000259" key="8">
    <source>
        <dbReference type="Pfam" id="PF13515"/>
    </source>
</evidence>
<evidence type="ECO:0000313" key="9">
    <source>
        <dbReference type="EMBL" id="AZS36602.1"/>
    </source>
</evidence>
<comment type="subcellular location">
    <subcellularLocation>
        <location evidence="1">Cell membrane</location>
        <topology evidence="1">Multi-pass membrane protein</topology>
    </subcellularLocation>
</comment>
<evidence type="ECO:0000256" key="3">
    <source>
        <dbReference type="ARBA" id="ARBA00022692"/>
    </source>
</evidence>
<evidence type="ECO:0000256" key="6">
    <source>
        <dbReference type="ARBA" id="ARBA00043993"/>
    </source>
</evidence>
<keyword evidence="5 7" id="KW-0472">Membrane</keyword>
<dbReference type="RefSeq" id="WP_127095280.1">
    <property type="nucleotide sequence ID" value="NZ_CP031423.1"/>
</dbReference>
<dbReference type="PANTHER" id="PTHR30509:SF9">
    <property type="entry name" value="MULTIDRUG RESISTANCE PROTEIN MDTO"/>
    <property type="match status" value="1"/>
</dbReference>
<comment type="similarity">
    <text evidence="6">Belongs to the YccS/YhfK family.</text>
</comment>
<evidence type="ECO:0000256" key="2">
    <source>
        <dbReference type="ARBA" id="ARBA00022475"/>
    </source>
</evidence>
<keyword evidence="4 7" id="KW-1133">Transmembrane helix</keyword>
<dbReference type="EMBL" id="CP031423">
    <property type="protein sequence ID" value="AZS36602.1"/>
    <property type="molecule type" value="Genomic_DNA"/>
</dbReference>
<evidence type="ECO:0000256" key="1">
    <source>
        <dbReference type="ARBA" id="ARBA00004651"/>
    </source>
</evidence>
<feature type="transmembrane region" description="Helical" evidence="7">
    <location>
        <begin position="42"/>
        <end position="60"/>
    </location>
</feature>
<feature type="transmembrane region" description="Helical" evidence="7">
    <location>
        <begin position="67"/>
        <end position="84"/>
    </location>
</feature>
<evidence type="ECO:0000256" key="7">
    <source>
        <dbReference type="SAM" id="Phobius"/>
    </source>
</evidence>
<keyword evidence="2" id="KW-1003">Cell membrane</keyword>
<name>A0A3Q9IZD3_9MICO</name>
<organism evidence="9 10">
    <name type="scientific">Microbacterium lemovicicum</name>
    <dbReference type="NCBI Taxonomy" id="1072463"/>
    <lineage>
        <taxon>Bacteria</taxon>
        <taxon>Bacillati</taxon>
        <taxon>Actinomycetota</taxon>
        <taxon>Actinomycetes</taxon>
        <taxon>Micrococcales</taxon>
        <taxon>Microbacteriaceae</taxon>
        <taxon>Microbacterium</taxon>
    </lineage>
</organism>
<feature type="transmembrane region" description="Helical" evidence="7">
    <location>
        <begin position="140"/>
        <end position="159"/>
    </location>
</feature>
<evidence type="ECO:0000256" key="4">
    <source>
        <dbReference type="ARBA" id="ARBA00022989"/>
    </source>
</evidence>
<dbReference type="Proteomes" id="UP000276888">
    <property type="component" value="Chromosome"/>
</dbReference>
<evidence type="ECO:0000313" key="10">
    <source>
        <dbReference type="Proteomes" id="UP000276888"/>
    </source>
</evidence>
<evidence type="ECO:0000256" key="5">
    <source>
        <dbReference type="ARBA" id="ARBA00023136"/>
    </source>
</evidence>
<dbReference type="PANTHER" id="PTHR30509">
    <property type="entry name" value="P-HYDROXYBENZOIC ACID EFFLUX PUMP SUBUNIT-RELATED"/>
    <property type="match status" value="1"/>
</dbReference>